<dbReference type="AlphaFoldDB" id="A0AAD9JGG7"/>
<protein>
    <submittedName>
        <fullName evidence="1">Uncharacterized protein</fullName>
    </submittedName>
</protein>
<dbReference type="EMBL" id="JAODUO010002415">
    <property type="protein sequence ID" value="KAK2152718.1"/>
    <property type="molecule type" value="Genomic_DNA"/>
</dbReference>
<evidence type="ECO:0000313" key="1">
    <source>
        <dbReference type="EMBL" id="KAK2152718.1"/>
    </source>
</evidence>
<evidence type="ECO:0000313" key="2">
    <source>
        <dbReference type="Proteomes" id="UP001209878"/>
    </source>
</evidence>
<sequence>MSLFVICPCYPHDRTQMPRLHTGGWIARVHGMYCL</sequence>
<organism evidence="1 2">
    <name type="scientific">Ridgeia piscesae</name>
    <name type="common">Tubeworm</name>
    <dbReference type="NCBI Taxonomy" id="27915"/>
    <lineage>
        <taxon>Eukaryota</taxon>
        <taxon>Metazoa</taxon>
        <taxon>Spiralia</taxon>
        <taxon>Lophotrochozoa</taxon>
        <taxon>Annelida</taxon>
        <taxon>Polychaeta</taxon>
        <taxon>Sedentaria</taxon>
        <taxon>Canalipalpata</taxon>
        <taxon>Sabellida</taxon>
        <taxon>Siboglinidae</taxon>
        <taxon>Ridgeia</taxon>
    </lineage>
</organism>
<name>A0AAD9JGG7_RIDPI</name>
<gene>
    <name evidence="1" type="ORF">NP493_2420g00009</name>
</gene>
<keyword evidence="2" id="KW-1185">Reference proteome</keyword>
<comment type="caution">
    <text evidence="1">The sequence shown here is derived from an EMBL/GenBank/DDBJ whole genome shotgun (WGS) entry which is preliminary data.</text>
</comment>
<dbReference type="Proteomes" id="UP001209878">
    <property type="component" value="Unassembled WGS sequence"/>
</dbReference>
<accession>A0AAD9JGG7</accession>
<reference evidence="1" key="1">
    <citation type="journal article" date="2023" name="Mol. Biol. Evol.">
        <title>Third-Generation Sequencing Reveals the Adaptive Role of the Epigenome in Three Deep-Sea Polychaetes.</title>
        <authorList>
            <person name="Perez M."/>
            <person name="Aroh O."/>
            <person name="Sun Y."/>
            <person name="Lan Y."/>
            <person name="Juniper S.K."/>
            <person name="Young C.R."/>
            <person name="Angers B."/>
            <person name="Qian P.Y."/>
        </authorList>
    </citation>
    <scope>NUCLEOTIDE SEQUENCE</scope>
    <source>
        <strain evidence="1">R07B-5</strain>
    </source>
</reference>
<proteinExistence type="predicted"/>